<comment type="caution">
    <text evidence="14">The sequence shown here is derived from an EMBL/GenBank/DDBJ whole genome shotgun (WGS) entry which is preliminary data.</text>
</comment>
<evidence type="ECO:0000256" key="13">
    <source>
        <dbReference type="SAM" id="Phobius"/>
    </source>
</evidence>
<name>A0AAV2A5A8_9ARAC</name>
<dbReference type="InterPro" id="IPR001873">
    <property type="entry name" value="ENaC"/>
</dbReference>
<protein>
    <submittedName>
        <fullName evidence="14">Uncharacterized protein</fullName>
    </submittedName>
</protein>
<dbReference type="PANTHER" id="PTHR11690">
    <property type="entry name" value="AMILORIDE-SENSITIVE SODIUM CHANNEL-RELATED"/>
    <property type="match status" value="1"/>
</dbReference>
<dbReference type="Pfam" id="PF00858">
    <property type="entry name" value="ASC"/>
    <property type="match status" value="1"/>
</dbReference>
<dbReference type="PANTHER" id="PTHR11690:SF248">
    <property type="entry name" value="PICKPOCKET 17, ISOFORM A"/>
    <property type="match status" value="1"/>
</dbReference>
<organism evidence="14 15">
    <name type="scientific">Larinioides sclopetarius</name>
    <dbReference type="NCBI Taxonomy" id="280406"/>
    <lineage>
        <taxon>Eukaryota</taxon>
        <taxon>Metazoa</taxon>
        <taxon>Ecdysozoa</taxon>
        <taxon>Arthropoda</taxon>
        <taxon>Chelicerata</taxon>
        <taxon>Arachnida</taxon>
        <taxon>Araneae</taxon>
        <taxon>Araneomorphae</taxon>
        <taxon>Entelegynae</taxon>
        <taxon>Araneoidea</taxon>
        <taxon>Araneidae</taxon>
        <taxon>Larinioides</taxon>
    </lineage>
</organism>
<dbReference type="GO" id="GO:0005886">
    <property type="term" value="C:plasma membrane"/>
    <property type="evidence" value="ECO:0007669"/>
    <property type="project" value="TreeGrafter"/>
</dbReference>
<evidence type="ECO:0000256" key="1">
    <source>
        <dbReference type="ARBA" id="ARBA00004141"/>
    </source>
</evidence>
<evidence type="ECO:0000256" key="9">
    <source>
        <dbReference type="ARBA" id="ARBA00023136"/>
    </source>
</evidence>
<comment type="similarity">
    <text evidence="2 12">Belongs to the amiloride-sensitive sodium channel (TC 1.A.6) family.</text>
</comment>
<dbReference type="GO" id="GO:0015280">
    <property type="term" value="F:ligand-gated sodium channel activity"/>
    <property type="evidence" value="ECO:0007669"/>
    <property type="project" value="TreeGrafter"/>
</dbReference>
<feature type="transmembrane region" description="Helical" evidence="13">
    <location>
        <begin position="50"/>
        <end position="74"/>
    </location>
</feature>
<evidence type="ECO:0000256" key="8">
    <source>
        <dbReference type="ARBA" id="ARBA00023065"/>
    </source>
</evidence>
<keyword evidence="10 12" id="KW-0739">Sodium transport</keyword>
<gene>
    <name evidence="14" type="ORF">LARSCL_LOCUS9590</name>
</gene>
<keyword evidence="3 12" id="KW-0813">Transport</keyword>
<feature type="transmembrane region" description="Helical" evidence="13">
    <location>
        <begin position="426"/>
        <end position="450"/>
    </location>
</feature>
<feature type="non-terminal residue" evidence="14">
    <location>
        <position position="1"/>
    </location>
</feature>
<sequence>KNNIDFVKKWHKRRIRGFSSYCKQLCKHSLITGFPVIASTRNLLRKIIKVLVFLACMCGFTYQTSGFLKLYWAYPTIIDIQIWKPIEVESPAISFCNTNRIRRTEFCSDVPEQCIWYDNKTIFCKDYPKYCIKWQKPVMAVNPILTLGKENRTREFVQKLGERLEDFMGDCMVKTETKRNCKNPEDVSWVDKDGFPNNCFTVESLWGLPDAKEQKMPFTGRISLLLHPQPEQYLLYYKLVLVHLLLHDEHSLGNPFMEGITMQVGKTYNVFVNQRVTERLPPPYQTNCTDYLKLWKENGGYGPLTGRACKEKCRMENMLETEGCVAHAISYPGNYLICENEKISPSDDINRKCSLQCQDACHEISYTLRQEVTFDITETCGDDMNCKYKDIYLNFIFSQLEVEKFLHQPRYESVEMFSYIGGYMGMWLGISLVALFDFAETLVALATYMFRNKRKRMTVHSY</sequence>
<evidence type="ECO:0000313" key="15">
    <source>
        <dbReference type="Proteomes" id="UP001497382"/>
    </source>
</evidence>
<evidence type="ECO:0000256" key="12">
    <source>
        <dbReference type="RuleBase" id="RU000679"/>
    </source>
</evidence>
<evidence type="ECO:0000256" key="3">
    <source>
        <dbReference type="ARBA" id="ARBA00022448"/>
    </source>
</evidence>
<proteinExistence type="inferred from homology"/>
<accession>A0AAV2A5A8</accession>
<keyword evidence="6 13" id="KW-1133">Transmembrane helix</keyword>
<dbReference type="EMBL" id="CAXIEN010000109">
    <property type="protein sequence ID" value="CAL1278085.1"/>
    <property type="molecule type" value="Genomic_DNA"/>
</dbReference>
<reference evidence="14 15" key="1">
    <citation type="submission" date="2024-04" db="EMBL/GenBank/DDBJ databases">
        <authorList>
            <person name="Rising A."/>
            <person name="Reimegard J."/>
            <person name="Sonavane S."/>
            <person name="Akerstrom W."/>
            <person name="Nylinder S."/>
            <person name="Hedman E."/>
            <person name="Kallberg Y."/>
        </authorList>
    </citation>
    <scope>NUCLEOTIDE SEQUENCE [LARGE SCALE GENOMIC DNA]</scope>
</reference>
<evidence type="ECO:0000256" key="7">
    <source>
        <dbReference type="ARBA" id="ARBA00023053"/>
    </source>
</evidence>
<keyword evidence="5 12" id="KW-0812">Transmembrane</keyword>
<evidence type="ECO:0000256" key="4">
    <source>
        <dbReference type="ARBA" id="ARBA00022461"/>
    </source>
</evidence>
<evidence type="ECO:0000256" key="5">
    <source>
        <dbReference type="ARBA" id="ARBA00022692"/>
    </source>
</evidence>
<evidence type="ECO:0000256" key="6">
    <source>
        <dbReference type="ARBA" id="ARBA00022989"/>
    </source>
</evidence>
<evidence type="ECO:0000256" key="2">
    <source>
        <dbReference type="ARBA" id="ARBA00007193"/>
    </source>
</evidence>
<keyword evidence="11 12" id="KW-0407">Ion channel</keyword>
<comment type="subcellular location">
    <subcellularLocation>
        <location evidence="1">Membrane</location>
        <topology evidence="1">Multi-pass membrane protein</topology>
    </subcellularLocation>
</comment>
<evidence type="ECO:0000256" key="11">
    <source>
        <dbReference type="ARBA" id="ARBA00023303"/>
    </source>
</evidence>
<evidence type="ECO:0000256" key="10">
    <source>
        <dbReference type="ARBA" id="ARBA00023201"/>
    </source>
</evidence>
<dbReference type="Gene3D" id="1.10.287.770">
    <property type="entry name" value="YojJ-like"/>
    <property type="match status" value="1"/>
</dbReference>
<keyword evidence="9 13" id="KW-0472">Membrane</keyword>
<keyword evidence="8 12" id="KW-0406">Ion transport</keyword>
<dbReference type="AlphaFoldDB" id="A0AAV2A5A8"/>
<dbReference type="Proteomes" id="UP001497382">
    <property type="component" value="Unassembled WGS sequence"/>
</dbReference>
<keyword evidence="4 12" id="KW-0894">Sodium channel</keyword>
<keyword evidence="7" id="KW-0915">Sodium</keyword>
<evidence type="ECO:0000313" key="14">
    <source>
        <dbReference type="EMBL" id="CAL1278085.1"/>
    </source>
</evidence>
<keyword evidence="15" id="KW-1185">Reference proteome</keyword>